<gene>
    <name evidence="1" type="ORF">OUZ56_005710</name>
</gene>
<proteinExistence type="predicted"/>
<dbReference type="Proteomes" id="UP001234178">
    <property type="component" value="Unassembled WGS sequence"/>
</dbReference>
<protein>
    <submittedName>
        <fullName evidence="1">Uncharacterized protein</fullName>
    </submittedName>
</protein>
<evidence type="ECO:0000313" key="1">
    <source>
        <dbReference type="EMBL" id="KAK4003965.1"/>
    </source>
</evidence>
<sequence length="176" mass="19839">MAYLSGSRNDLEIRDRLVIPQIIRNFITKFILVDPKGFCSSLTILRFSIKTIKRQLCLPVNHTKNHVYIFGSYRTSSGVRSENHSVHSRCRKNDSTHLHTVLTVTFLCGAICPIKIPSSSVSSRNFEKRSIKHLKACTGHIFASGHAHNEKDCSGVIPREICRSMARSKLGFRATI</sequence>
<evidence type="ECO:0000313" key="2">
    <source>
        <dbReference type="Proteomes" id="UP001234178"/>
    </source>
</evidence>
<accession>A0ABQ9YTK4</accession>
<comment type="caution">
    <text evidence="1">The sequence shown here is derived from an EMBL/GenBank/DDBJ whole genome shotgun (WGS) entry which is preliminary data.</text>
</comment>
<organism evidence="1 2">
    <name type="scientific">Daphnia magna</name>
    <dbReference type="NCBI Taxonomy" id="35525"/>
    <lineage>
        <taxon>Eukaryota</taxon>
        <taxon>Metazoa</taxon>
        <taxon>Ecdysozoa</taxon>
        <taxon>Arthropoda</taxon>
        <taxon>Crustacea</taxon>
        <taxon>Branchiopoda</taxon>
        <taxon>Diplostraca</taxon>
        <taxon>Cladocera</taxon>
        <taxon>Anomopoda</taxon>
        <taxon>Daphniidae</taxon>
        <taxon>Daphnia</taxon>
    </lineage>
</organism>
<reference evidence="1 2" key="1">
    <citation type="journal article" date="2023" name="Nucleic Acids Res.">
        <title>The hologenome of Daphnia magna reveals possible DNA methylation and microbiome-mediated evolution of the host genome.</title>
        <authorList>
            <person name="Chaturvedi A."/>
            <person name="Li X."/>
            <person name="Dhandapani V."/>
            <person name="Marshall H."/>
            <person name="Kissane S."/>
            <person name="Cuenca-Cambronero M."/>
            <person name="Asole G."/>
            <person name="Calvet F."/>
            <person name="Ruiz-Romero M."/>
            <person name="Marangio P."/>
            <person name="Guigo R."/>
            <person name="Rago D."/>
            <person name="Mirbahai L."/>
            <person name="Eastwood N."/>
            <person name="Colbourne J.K."/>
            <person name="Zhou J."/>
            <person name="Mallon E."/>
            <person name="Orsini L."/>
        </authorList>
    </citation>
    <scope>NUCLEOTIDE SEQUENCE [LARGE SCALE GENOMIC DNA]</scope>
    <source>
        <strain evidence="1">LRV0_1</strain>
    </source>
</reference>
<name>A0ABQ9YTK4_9CRUS</name>
<dbReference type="EMBL" id="JAOYFB010000001">
    <property type="protein sequence ID" value="KAK4003965.1"/>
    <property type="molecule type" value="Genomic_DNA"/>
</dbReference>
<keyword evidence="2" id="KW-1185">Reference proteome</keyword>